<proteinExistence type="predicted"/>
<comment type="caution">
    <text evidence="2">The sequence shown here is derived from an EMBL/GenBank/DDBJ whole genome shotgun (WGS) entry which is preliminary data.</text>
</comment>
<organism evidence="2">
    <name type="scientific">marine sediment metagenome</name>
    <dbReference type="NCBI Taxonomy" id="412755"/>
    <lineage>
        <taxon>unclassified sequences</taxon>
        <taxon>metagenomes</taxon>
        <taxon>ecological metagenomes</taxon>
    </lineage>
</organism>
<gene>
    <name evidence="2" type="ORF">S12H4_21913</name>
</gene>
<dbReference type="EMBL" id="BARW01011341">
    <property type="protein sequence ID" value="GAI86265.1"/>
    <property type="molecule type" value="Genomic_DNA"/>
</dbReference>
<feature type="compositionally biased region" description="Basic and acidic residues" evidence="1">
    <location>
        <begin position="28"/>
        <end position="42"/>
    </location>
</feature>
<feature type="compositionally biased region" description="Polar residues" evidence="1">
    <location>
        <begin position="43"/>
        <end position="52"/>
    </location>
</feature>
<dbReference type="AlphaFoldDB" id="X1TF89"/>
<feature type="compositionally biased region" description="Basic and acidic residues" evidence="1">
    <location>
        <begin position="57"/>
        <end position="67"/>
    </location>
</feature>
<evidence type="ECO:0000256" key="1">
    <source>
        <dbReference type="SAM" id="MobiDB-lite"/>
    </source>
</evidence>
<feature type="non-terminal residue" evidence="2">
    <location>
        <position position="1"/>
    </location>
</feature>
<sequence>PKLSSYELGTKGELGELASQARTLCPKTPDKKEDKEIYKNGLDHNSPNSPQAQKRGVSTEKPQKDLDFWSAMPDYPKEPCHACGGTDFWPDFANKRFVCGRCHPQPEEIDMGV</sequence>
<reference evidence="2" key="1">
    <citation type="journal article" date="2014" name="Front. Microbiol.">
        <title>High frequency of phylogenetically diverse reductive dehalogenase-homologous genes in deep subseafloor sedimentary metagenomes.</title>
        <authorList>
            <person name="Kawai M."/>
            <person name="Futagami T."/>
            <person name="Toyoda A."/>
            <person name="Takaki Y."/>
            <person name="Nishi S."/>
            <person name="Hori S."/>
            <person name="Arai W."/>
            <person name="Tsubouchi T."/>
            <person name="Morono Y."/>
            <person name="Uchiyama I."/>
            <person name="Ito T."/>
            <person name="Fujiyama A."/>
            <person name="Inagaki F."/>
            <person name="Takami H."/>
        </authorList>
    </citation>
    <scope>NUCLEOTIDE SEQUENCE</scope>
    <source>
        <strain evidence="2">Expedition CK06-06</strain>
    </source>
</reference>
<name>X1TF89_9ZZZZ</name>
<feature type="region of interest" description="Disordered" evidence="1">
    <location>
        <begin position="19"/>
        <end position="70"/>
    </location>
</feature>
<protein>
    <submittedName>
        <fullName evidence="2">Uncharacterized protein</fullName>
    </submittedName>
</protein>
<accession>X1TF89</accession>
<evidence type="ECO:0000313" key="2">
    <source>
        <dbReference type="EMBL" id="GAI86265.1"/>
    </source>
</evidence>